<keyword evidence="2" id="KW-1185">Reference proteome</keyword>
<reference evidence="1" key="1">
    <citation type="submission" date="2006-10" db="EMBL/GenBank/DDBJ databases">
        <authorList>
            <person name="Amadeo P."/>
            <person name="Zhao Q."/>
            <person name="Wortman J."/>
            <person name="Fraser-Liggett C."/>
            <person name="Carlton J."/>
        </authorList>
    </citation>
    <scope>NUCLEOTIDE SEQUENCE</scope>
    <source>
        <strain evidence="1">G3</strain>
    </source>
</reference>
<dbReference type="VEuPathDB" id="TrichDB:TVAGG3_0321680"/>
<gene>
    <name evidence="1" type="ORF">TVAG_269930</name>
</gene>
<reference evidence="1" key="2">
    <citation type="journal article" date="2007" name="Science">
        <title>Draft genome sequence of the sexually transmitted pathogen Trichomonas vaginalis.</title>
        <authorList>
            <person name="Carlton J.M."/>
            <person name="Hirt R.P."/>
            <person name="Silva J.C."/>
            <person name="Delcher A.L."/>
            <person name="Schatz M."/>
            <person name="Zhao Q."/>
            <person name="Wortman J.R."/>
            <person name="Bidwell S.L."/>
            <person name="Alsmark U.C.M."/>
            <person name="Besteiro S."/>
            <person name="Sicheritz-Ponten T."/>
            <person name="Noel C.J."/>
            <person name="Dacks J.B."/>
            <person name="Foster P.G."/>
            <person name="Simillion C."/>
            <person name="Van de Peer Y."/>
            <person name="Miranda-Saavedra D."/>
            <person name="Barton G.J."/>
            <person name="Westrop G.D."/>
            <person name="Mueller S."/>
            <person name="Dessi D."/>
            <person name="Fiori P.L."/>
            <person name="Ren Q."/>
            <person name="Paulsen I."/>
            <person name="Zhang H."/>
            <person name="Bastida-Corcuera F.D."/>
            <person name="Simoes-Barbosa A."/>
            <person name="Brown M.T."/>
            <person name="Hayes R.D."/>
            <person name="Mukherjee M."/>
            <person name="Okumura C.Y."/>
            <person name="Schneider R."/>
            <person name="Smith A.J."/>
            <person name="Vanacova S."/>
            <person name="Villalvazo M."/>
            <person name="Haas B.J."/>
            <person name="Pertea M."/>
            <person name="Feldblyum T.V."/>
            <person name="Utterback T.R."/>
            <person name="Shu C.L."/>
            <person name="Osoegawa K."/>
            <person name="de Jong P.J."/>
            <person name="Hrdy I."/>
            <person name="Horvathova L."/>
            <person name="Zubacova Z."/>
            <person name="Dolezal P."/>
            <person name="Malik S.B."/>
            <person name="Logsdon J.M. Jr."/>
            <person name="Henze K."/>
            <person name="Gupta A."/>
            <person name="Wang C.C."/>
            <person name="Dunne R.L."/>
            <person name="Upcroft J.A."/>
            <person name="Upcroft P."/>
            <person name="White O."/>
            <person name="Salzberg S.L."/>
            <person name="Tang P."/>
            <person name="Chiu C.-H."/>
            <person name="Lee Y.-S."/>
            <person name="Embley T.M."/>
            <person name="Coombs G.H."/>
            <person name="Mottram J.C."/>
            <person name="Tachezy J."/>
            <person name="Fraser-Liggett C.M."/>
            <person name="Johnson P.J."/>
        </authorList>
    </citation>
    <scope>NUCLEOTIDE SEQUENCE [LARGE SCALE GENOMIC DNA]</scope>
    <source>
        <strain evidence="1">G3</strain>
    </source>
</reference>
<dbReference type="AlphaFoldDB" id="A2F985"/>
<dbReference type="KEGG" id="tva:4756316"/>
<accession>A2F985</accession>
<dbReference type="SUPFAM" id="SSF51126">
    <property type="entry name" value="Pectin lyase-like"/>
    <property type="match status" value="1"/>
</dbReference>
<dbReference type="VEuPathDB" id="TrichDB:TVAG_269930"/>
<proteinExistence type="predicted"/>
<dbReference type="EMBL" id="DS113672">
    <property type="protein sequence ID" value="EAX98508.1"/>
    <property type="molecule type" value="Genomic_DNA"/>
</dbReference>
<dbReference type="RefSeq" id="XP_001311438.1">
    <property type="nucleotide sequence ID" value="XM_001311437.1"/>
</dbReference>
<protein>
    <recommendedName>
        <fullName evidence="3">Right handed beta helix domain-containing protein</fullName>
    </recommendedName>
</protein>
<evidence type="ECO:0000313" key="1">
    <source>
        <dbReference type="EMBL" id="EAX98508.1"/>
    </source>
</evidence>
<evidence type="ECO:0008006" key="3">
    <source>
        <dbReference type="Google" id="ProtNLM"/>
    </source>
</evidence>
<name>A2F985_TRIV3</name>
<sequence>MLSVFIHTTNRSFRNLITHEDGALLDIWNEYFNTNFLGDVTTCVNCSLSSRSQYFFYQCIFYNLTNSGIYISDSSYNFLDSDCMFYNCYSPGIGGGMHIDNSNSAIHRRFCGNFCKGQTDGDGAQFVYSYAVYNNSLIEGTVFDCGRNYGGNTIRFKSGTQLIHSVNDSFNHAIWDSCFYTQSGTSINVNYTTFYGNSNTEYNDMFQIDIKGIFYSSNIINNSKSSTFINNGNGGTTTFYHCSFMQNAYSSFSATTTILDNCFIDSYYGYTSTNSAETSFVNPLSHLSTAFCYAAIPITPDNQKRSESTEEPKSHKRNGKLLMFLGCSYT</sequence>
<organism evidence="1 2">
    <name type="scientific">Trichomonas vaginalis (strain ATCC PRA-98 / G3)</name>
    <dbReference type="NCBI Taxonomy" id="412133"/>
    <lineage>
        <taxon>Eukaryota</taxon>
        <taxon>Metamonada</taxon>
        <taxon>Parabasalia</taxon>
        <taxon>Trichomonadida</taxon>
        <taxon>Trichomonadidae</taxon>
        <taxon>Trichomonas</taxon>
    </lineage>
</organism>
<dbReference type="InParanoid" id="A2F985"/>
<evidence type="ECO:0000313" key="2">
    <source>
        <dbReference type="Proteomes" id="UP000001542"/>
    </source>
</evidence>
<dbReference type="Proteomes" id="UP000001542">
    <property type="component" value="Unassembled WGS sequence"/>
</dbReference>
<dbReference type="InterPro" id="IPR011050">
    <property type="entry name" value="Pectin_lyase_fold/virulence"/>
</dbReference>